<dbReference type="Gene3D" id="6.10.340.10">
    <property type="match status" value="1"/>
</dbReference>
<evidence type="ECO:0000313" key="4">
    <source>
        <dbReference type="EMBL" id="TCZ54669.1"/>
    </source>
</evidence>
<dbReference type="Proteomes" id="UP000295023">
    <property type="component" value="Unassembled WGS sequence"/>
</dbReference>
<gene>
    <name evidence="4" type="ORF">EXY23_23080</name>
</gene>
<keyword evidence="2" id="KW-0812">Transmembrane</keyword>
<name>A0A4R4D7A2_9PROT</name>
<dbReference type="EMBL" id="SKBM01000031">
    <property type="protein sequence ID" value="TCZ54669.1"/>
    <property type="molecule type" value="Genomic_DNA"/>
</dbReference>
<feature type="compositionally biased region" description="Basic and acidic residues" evidence="1">
    <location>
        <begin position="140"/>
        <end position="157"/>
    </location>
</feature>
<dbReference type="RefSeq" id="WP_132295412.1">
    <property type="nucleotide sequence ID" value="NZ_SKBM01000031.1"/>
</dbReference>
<dbReference type="PROSITE" id="PS50885">
    <property type="entry name" value="HAMP"/>
    <property type="match status" value="1"/>
</dbReference>
<reference evidence="4 5" key="1">
    <citation type="submission" date="2019-03" db="EMBL/GenBank/DDBJ databases">
        <title>Paracraurococcus aquatilis NE82 genome sequence.</title>
        <authorList>
            <person name="Zhao Y."/>
            <person name="Du Z."/>
        </authorList>
    </citation>
    <scope>NUCLEOTIDE SEQUENCE [LARGE SCALE GENOMIC DNA]</scope>
    <source>
        <strain evidence="4 5">NE82</strain>
    </source>
</reference>
<sequence>MQDVGVPGTGRSLVGVSLGTFLFGSFGALCLVLLGLSVFGLRDAVTALDRARRAVTVSEAAQSAFATLQAHRIERGPLRVALRAEAPADADILAGVERARGTAAPALDALLAACAAGADCGSPEAVQRLGAARDRLAQARRKADAEVRRPRAERPADAAESWNKAATEMINQLEATTAALTSGIRTGSAFGARMAQVKDAAYAARDAAGLERDDIARAMTEGRVPEAIRPRVAALRSQVAVTWPMVLAVAGSDAPPALRDAIRAAEEEYFTRFIALRGAIEAALEAGRAPPVSATAMSAALDSATGRLVAVAATAFEAARADAEGALAAARLQLALQAALAVLVLLLGAYTGRMIARRVLAPLRASATALGRLAERNYAFELPAGAAARRDEVGAIARAIEACRTGLQRADVLAAEQQAEHAAGAARAERVEGLVHRFEAEAAEALRAMAVASTELDATAREMQGTAQGGAEQAASLAAASEQASANVATVAASAEEMAASIGEVARQVAESARAARQAAGDARATDDAVGGLAEAAG</sequence>
<dbReference type="PANTHER" id="PTHR32089:SF112">
    <property type="entry name" value="LYSOZYME-LIKE PROTEIN-RELATED"/>
    <property type="match status" value="1"/>
</dbReference>
<keyword evidence="2" id="KW-0472">Membrane</keyword>
<protein>
    <submittedName>
        <fullName evidence="4">HAMP domain-containing protein</fullName>
    </submittedName>
</protein>
<keyword evidence="5" id="KW-1185">Reference proteome</keyword>
<evidence type="ECO:0000256" key="2">
    <source>
        <dbReference type="SAM" id="Phobius"/>
    </source>
</evidence>
<evidence type="ECO:0000259" key="3">
    <source>
        <dbReference type="PROSITE" id="PS50885"/>
    </source>
</evidence>
<dbReference type="GO" id="GO:0007165">
    <property type="term" value="P:signal transduction"/>
    <property type="evidence" value="ECO:0007669"/>
    <property type="project" value="InterPro"/>
</dbReference>
<accession>A0A4R4D7A2</accession>
<dbReference type="SUPFAM" id="SSF58104">
    <property type="entry name" value="Methyl-accepting chemotaxis protein (MCP) signaling domain"/>
    <property type="match status" value="1"/>
</dbReference>
<keyword evidence="2" id="KW-1133">Transmembrane helix</keyword>
<feature type="domain" description="HAMP" evidence="3">
    <location>
        <begin position="357"/>
        <end position="412"/>
    </location>
</feature>
<feature type="non-terminal residue" evidence="4">
    <location>
        <position position="538"/>
    </location>
</feature>
<evidence type="ECO:0000313" key="5">
    <source>
        <dbReference type="Proteomes" id="UP000295023"/>
    </source>
</evidence>
<feature type="transmembrane region" description="Helical" evidence="2">
    <location>
        <begin position="20"/>
        <end position="41"/>
    </location>
</feature>
<dbReference type="GO" id="GO:0016020">
    <property type="term" value="C:membrane"/>
    <property type="evidence" value="ECO:0007669"/>
    <property type="project" value="InterPro"/>
</dbReference>
<proteinExistence type="predicted"/>
<feature type="region of interest" description="Disordered" evidence="1">
    <location>
        <begin position="140"/>
        <end position="161"/>
    </location>
</feature>
<dbReference type="InterPro" id="IPR003660">
    <property type="entry name" value="HAMP_dom"/>
</dbReference>
<dbReference type="PANTHER" id="PTHR32089">
    <property type="entry name" value="METHYL-ACCEPTING CHEMOTAXIS PROTEIN MCPB"/>
    <property type="match status" value="1"/>
</dbReference>
<dbReference type="AlphaFoldDB" id="A0A4R4D7A2"/>
<evidence type="ECO:0000256" key="1">
    <source>
        <dbReference type="SAM" id="MobiDB-lite"/>
    </source>
</evidence>
<organism evidence="4 5">
    <name type="scientific">Roseicella aquatilis</name>
    <dbReference type="NCBI Taxonomy" id="2527868"/>
    <lineage>
        <taxon>Bacteria</taxon>
        <taxon>Pseudomonadati</taxon>
        <taxon>Pseudomonadota</taxon>
        <taxon>Alphaproteobacteria</taxon>
        <taxon>Acetobacterales</taxon>
        <taxon>Roseomonadaceae</taxon>
        <taxon>Roseicella</taxon>
    </lineage>
</organism>
<dbReference type="OrthoDB" id="354287at2"/>
<dbReference type="SMART" id="SM00304">
    <property type="entry name" value="HAMP"/>
    <property type="match status" value="1"/>
</dbReference>
<comment type="caution">
    <text evidence="4">The sequence shown here is derived from an EMBL/GenBank/DDBJ whole genome shotgun (WGS) entry which is preliminary data.</text>
</comment>